<dbReference type="EMBL" id="BARV01013025">
    <property type="protein sequence ID" value="GAI10722.1"/>
    <property type="molecule type" value="Genomic_DNA"/>
</dbReference>
<proteinExistence type="predicted"/>
<gene>
    <name evidence="1" type="ORF">S06H3_23794</name>
</gene>
<dbReference type="AlphaFoldDB" id="X1KUF9"/>
<reference evidence="1" key="1">
    <citation type="journal article" date="2014" name="Front. Microbiol.">
        <title>High frequency of phylogenetically diverse reductive dehalogenase-homologous genes in deep subseafloor sedimentary metagenomes.</title>
        <authorList>
            <person name="Kawai M."/>
            <person name="Futagami T."/>
            <person name="Toyoda A."/>
            <person name="Takaki Y."/>
            <person name="Nishi S."/>
            <person name="Hori S."/>
            <person name="Arai W."/>
            <person name="Tsubouchi T."/>
            <person name="Morono Y."/>
            <person name="Uchiyama I."/>
            <person name="Ito T."/>
            <person name="Fujiyama A."/>
            <person name="Inagaki F."/>
            <person name="Takami H."/>
        </authorList>
    </citation>
    <scope>NUCLEOTIDE SEQUENCE</scope>
    <source>
        <strain evidence="1">Expedition CK06-06</strain>
    </source>
</reference>
<feature type="non-terminal residue" evidence="1">
    <location>
        <position position="1"/>
    </location>
</feature>
<sequence length="173" mass="19501">EVNDPPAELAAKFTITHTGTIYTGKQEPSKLFAALRDLISDEAIDLKEIEVRFYGRKHDWLDKEIEQHGLSSIVKQYGIIPRYTAVEKQRESQLLLLLDWDNSQEKGVYTGKIFEYFGARRPILTTGGVAGNVVDVLLGETKVGIHAPTVEDIKAALIEFYKEYKLTGKIAYN</sequence>
<feature type="non-terminal residue" evidence="1">
    <location>
        <position position="173"/>
    </location>
</feature>
<name>X1KUF9_9ZZZZ</name>
<evidence type="ECO:0000313" key="1">
    <source>
        <dbReference type="EMBL" id="GAI10722.1"/>
    </source>
</evidence>
<protein>
    <recommendedName>
        <fullName evidence="2">Glycosyl transferase family 1 domain-containing protein</fullName>
    </recommendedName>
</protein>
<evidence type="ECO:0008006" key="2">
    <source>
        <dbReference type="Google" id="ProtNLM"/>
    </source>
</evidence>
<comment type="caution">
    <text evidence="1">The sequence shown here is derived from an EMBL/GenBank/DDBJ whole genome shotgun (WGS) entry which is preliminary data.</text>
</comment>
<accession>X1KUF9</accession>
<organism evidence="1">
    <name type="scientific">marine sediment metagenome</name>
    <dbReference type="NCBI Taxonomy" id="412755"/>
    <lineage>
        <taxon>unclassified sequences</taxon>
        <taxon>metagenomes</taxon>
        <taxon>ecological metagenomes</taxon>
    </lineage>
</organism>